<name>G0MQQ4_CAEBE</name>
<dbReference type="Pfam" id="PF13476">
    <property type="entry name" value="AAA_23"/>
    <property type="match status" value="1"/>
</dbReference>
<dbReference type="EMBL" id="GL379807">
    <property type="protein sequence ID" value="EGT41453.1"/>
    <property type="molecule type" value="Genomic_DNA"/>
</dbReference>
<dbReference type="GO" id="GO:0006302">
    <property type="term" value="P:double-strand break repair"/>
    <property type="evidence" value="ECO:0007669"/>
    <property type="project" value="InterPro"/>
</dbReference>
<dbReference type="Gene3D" id="3.40.50.300">
    <property type="entry name" value="P-loop containing nucleotide triphosphate hydrolases"/>
    <property type="match status" value="2"/>
</dbReference>
<keyword evidence="3" id="KW-1185">Reference proteome</keyword>
<proteinExistence type="predicted"/>
<dbReference type="Proteomes" id="UP000008068">
    <property type="component" value="Unassembled WGS sequence"/>
</dbReference>
<sequence>MKITSLELKNFKNFGNYTFDRFDSNGFTAITGDVGSGKTILVKAVAFALGATQETLCIQNWNSFVNCYTYDSSVTLTFLLDNNRKVNLEKRITRKGIECFFNQKRTATGGVKVSPAKTMKAGRSLQTNLVGTQKSVEVLKKEKLQLYAERHFYLRQCQINKILLPTPTGSRVVCVLSSDELRCRDDPTSPFSTALLEEKRKFTPDEVEKGIKMVINHDPFKQKIPTASSVETINFSCNMLQHELQQIKSDLPVELKKMPLIKKEAICQRIIIEKESRVETLEESITDVSFHQNSLVYSIVETFQLTIQRRNTLLDFIDAVNDQLEQEYEDLRCDDMTRGATLKIADRENPWDSVTITLEDRNMEMEFGSANPEIQKIANIALLFAMAKVKGSSFVFIDAVTESVIDRKLDTLISYLKKKSETFQVVTTSLTSTSRYYLRQAGVATQNI</sequence>
<dbReference type="SUPFAM" id="SSF52540">
    <property type="entry name" value="P-loop containing nucleoside triphosphate hydrolases"/>
    <property type="match status" value="1"/>
</dbReference>
<evidence type="ECO:0000259" key="1">
    <source>
        <dbReference type="Pfam" id="PF13476"/>
    </source>
</evidence>
<dbReference type="InterPro" id="IPR027417">
    <property type="entry name" value="P-loop_NTPase"/>
</dbReference>
<dbReference type="HOGENOM" id="CLU_611426_0_0_1"/>
<evidence type="ECO:0000313" key="3">
    <source>
        <dbReference type="Proteomes" id="UP000008068"/>
    </source>
</evidence>
<protein>
    <recommendedName>
        <fullName evidence="1">Rad50/SbcC-type AAA domain-containing protein</fullName>
    </recommendedName>
</protein>
<reference evidence="3" key="1">
    <citation type="submission" date="2011-07" db="EMBL/GenBank/DDBJ databases">
        <authorList>
            <consortium name="Caenorhabditis brenneri Sequencing and Analysis Consortium"/>
            <person name="Wilson R.K."/>
        </authorList>
    </citation>
    <scope>NUCLEOTIDE SEQUENCE [LARGE SCALE GENOMIC DNA]</scope>
    <source>
        <strain evidence="3">PB2801</strain>
    </source>
</reference>
<dbReference type="GO" id="GO:0016887">
    <property type="term" value="F:ATP hydrolysis activity"/>
    <property type="evidence" value="ECO:0007669"/>
    <property type="project" value="InterPro"/>
</dbReference>
<organism evidence="3">
    <name type="scientific">Caenorhabditis brenneri</name>
    <name type="common">Nematode worm</name>
    <dbReference type="NCBI Taxonomy" id="135651"/>
    <lineage>
        <taxon>Eukaryota</taxon>
        <taxon>Metazoa</taxon>
        <taxon>Ecdysozoa</taxon>
        <taxon>Nematoda</taxon>
        <taxon>Chromadorea</taxon>
        <taxon>Rhabditida</taxon>
        <taxon>Rhabditina</taxon>
        <taxon>Rhabditomorpha</taxon>
        <taxon>Rhabditoidea</taxon>
        <taxon>Rhabditidae</taxon>
        <taxon>Peloderinae</taxon>
        <taxon>Caenorhabditis</taxon>
    </lineage>
</organism>
<dbReference type="InParanoid" id="G0MQQ4"/>
<feature type="domain" description="Rad50/SbcC-type AAA" evidence="1">
    <location>
        <begin position="5"/>
        <end position="287"/>
    </location>
</feature>
<accession>G0MQQ4</accession>
<evidence type="ECO:0000313" key="2">
    <source>
        <dbReference type="EMBL" id="EGT41453.1"/>
    </source>
</evidence>
<gene>
    <name evidence="2" type="ORF">CAEBREN_14782</name>
</gene>
<dbReference type="InterPro" id="IPR038729">
    <property type="entry name" value="Rad50/SbcC_AAA"/>
</dbReference>
<dbReference type="AlphaFoldDB" id="G0MQQ4"/>